<evidence type="ECO:0000313" key="4">
    <source>
        <dbReference type="Proteomes" id="UP001249851"/>
    </source>
</evidence>
<dbReference type="AlphaFoldDB" id="A0AAD9Q283"/>
<dbReference type="Proteomes" id="UP001249851">
    <property type="component" value="Unassembled WGS sequence"/>
</dbReference>
<dbReference type="Pfam" id="PF25298">
    <property type="entry name" value="Baculo_FP_2nd"/>
    <property type="match status" value="1"/>
</dbReference>
<protein>
    <recommendedName>
        <fullName evidence="2">FP protein C-terminal domain-containing protein</fullName>
    </recommendedName>
</protein>
<evidence type="ECO:0000259" key="2">
    <source>
        <dbReference type="Pfam" id="PF25298"/>
    </source>
</evidence>
<evidence type="ECO:0000256" key="1">
    <source>
        <dbReference type="SAM" id="Coils"/>
    </source>
</evidence>
<feature type="domain" description="FP protein C-terminal" evidence="2">
    <location>
        <begin position="214"/>
        <end position="265"/>
    </location>
</feature>
<proteinExistence type="predicted"/>
<keyword evidence="1" id="KW-0175">Coiled coil</keyword>
<dbReference type="InterPro" id="IPR057251">
    <property type="entry name" value="FP_C"/>
</dbReference>
<comment type="caution">
    <text evidence="3">The sequence shown here is derived from an EMBL/GenBank/DDBJ whole genome shotgun (WGS) entry which is preliminary data.</text>
</comment>
<name>A0AAD9Q283_ACRCE</name>
<evidence type="ECO:0000313" key="3">
    <source>
        <dbReference type="EMBL" id="KAK2553303.1"/>
    </source>
</evidence>
<keyword evidence="4" id="KW-1185">Reference proteome</keyword>
<dbReference type="EMBL" id="JARQWQ010000079">
    <property type="protein sequence ID" value="KAK2553303.1"/>
    <property type="molecule type" value="Genomic_DNA"/>
</dbReference>
<feature type="coiled-coil region" evidence="1">
    <location>
        <begin position="6"/>
        <end position="108"/>
    </location>
</feature>
<reference evidence="3" key="1">
    <citation type="journal article" date="2023" name="G3 (Bethesda)">
        <title>Whole genome assembly and annotation of the endangered Caribbean coral Acropora cervicornis.</title>
        <authorList>
            <person name="Selwyn J.D."/>
            <person name="Vollmer S.V."/>
        </authorList>
    </citation>
    <scope>NUCLEOTIDE SEQUENCE</scope>
    <source>
        <strain evidence="3">K2</strain>
    </source>
</reference>
<organism evidence="3 4">
    <name type="scientific">Acropora cervicornis</name>
    <name type="common">Staghorn coral</name>
    <dbReference type="NCBI Taxonomy" id="6130"/>
    <lineage>
        <taxon>Eukaryota</taxon>
        <taxon>Metazoa</taxon>
        <taxon>Cnidaria</taxon>
        <taxon>Anthozoa</taxon>
        <taxon>Hexacorallia</taxon>
        <taxon>Scleractinia</taxon>
        <taxon>Astrocoeniina</taxon>
        <taxon>Acroporidae</taxon>
        <taxon>Acropora</taxon>
    </lineage>
</organism>
<accession>A0AAD9Q283</accession>
<dbReference type="Gene3D" id="3.30.70.1820">
    <property type="entry name" value="L1 transposable element, RRM domain"/>
    <property type="match status" value="1"/>
</dbReference>
<gene>
    <name evidence="3" type="ORF">P5673_025514</name>
</gene>
<sequence length="271" mass="30709">MPRESVTSLKQENQALKDQLDALFKEVKSLKDKCKNEGTTQVSGDNSSIKAANVESERSLQFLSDEYDDLTAANSDVLVQLKQITRRLQELSNQVERVSNAIDEFENYSYQYNVKIIGLPGSASESALDTSSLCVNLFRQMGAEVTLQDIDIAHRVLTRRESDGPKPVICKFVRRLAKGKVMEVRKQAAEVNPTSIGLSADTELRRVRIFDYLTPKKQKLLFEAKKLKERDHYRFCWAKNSVIYLKKDEGSRAIKITDVDCLQRLAGNLIS</sequence>
<reference evidence="3" key="2">
    <citation type="journal article" date="2023" name="Science">
        <title>Genomic signatures of disease resistance in endangered staghorn corals.</title>
        <authorList>
            <person name="Vollmer S.V."/>
            <person name="Selwyn J.D."/>
            <person name="Despard B.A."/>
            <person name="Roesel C.L."/>
        </authorList>
    </citation>
    <scope>NUCLEOTIDE SEQUENCE</scope>
    <source>
        <strain evidence="3">K2</strain>
    </source>
</reference>